<dbReference type="InterPro" id="IPR025315">
    <property type="entry name" value="DUF4220"/>
</dbReference>
<evidence type="ECO:0000313" key="3">
    <source>
        <dbReference type="EMBL" id="KAL3742775.1"/>
    </source>
</evidence>
<dbReference type="Pfam" id="PF04578">
    <property type="entry name" value="DUF594"/>
    <property type="match status" value="1"/>
</dbReference>
<feature type="transmembrane region" description="Helical" evidence="1">
    <location>
        <begin position="395"/>
        <end position="417"/>
    </location>
</feature>
<protein>
    <recommendedName>
        <fullName evidence="2">DUF4220 domain-containing protein</fullName>
    </recommendedName>
</protein>
<name>A0ABD3KSL6_EUCGL</name>
<evidence type="ECO:0000259" key="2">
    <source>
        <dbReference type="Pfam" id="PF13968"/>
    </source>
</evidence>
<feature type="domain" description="DUF4220" evidence="2">
    <location>
        <begin position="70"/>
        <end position="470"/>
    </location>
</feature>
<keyword evidence="4" id="KW-1185">Reference proteome</keyword>
<feature type="transmembrane region" description="Helical" evidence="1">
    <location>
        <begin position="32"/>
        <end position="53"/>
    </location>
</feature>
<evidence type="ECO:0000313" key="4">
    <source>
        <dbReference type="Proteomes" id="UP001634007"/>
    </source>
</evidence>
<keyword evidence="1" id="KW-1133">Transmembrane helix</keyword>
<feature type="transmembrane region" description="Helical" evidence="1">
    <location>
        <begin position="128"/>
        <end position="148"/>
    </location>
</feature>
<evidence type="ECO:0000256" key="1">
    <source>
        <dbReference type="SAM" id="Phobius"/>
    </source>
</evidence>
<organism evidence="3 4">
    <name type="scientific">Eucalyptus globulus</name>
    <name type="common">Tasmanian blue gum</name>
    <dbReference type="NCBI Taxonomy" id="34317"/>
    <lineage>
        <taxon>Eukaryota</taxon>
        <taxon>Viridiplantae</taxon>
        <taxon>Streptophyta</taxon>
        <taxon>Embryophyta</taxon>
        <taxon>Tracheophyta</taxon>
        <taxon>Spermatophyta</taxon>
        <taxon>Magnoliopsida</taxon>
        <taxon>eudicotyledons</taxon>
        <taxon>Gunneridae</taxon>
        <taxon>Pentapetalae</taxon>
        <taxon>rosids</taxon>
        <taxon>malvids</taxon>
        <taxon>Myrtales</taxon>
        <taxon>Myrtaceae</taxon>
        <taxon>Myrtoideae</taxon>
        <taxon>Eucalypteae</taxon>
        <taxon>Eucalyptus</taxon>
    </lineage>
</organism>
<feature type="transmembrane region" description="Helical" evidence="1">
    <location>
        <begin position="356"/>
        <end position="375"/>
    </location>
</feature>
<keyword evidence="1" id="KW-0812">Transmembrane</keyword>
<sequence length="790" mass="90346">MRDLQGSQMASGNQTITEASAVVKRLQTPEGMLALIELYVGSVAFLLLFLVAFGSLRRRNNNPMLNVVLWAAYTLSGYLITYTLGLMRESPFHNPLFPLWATFLMIFLGSSNSFSAHSLEDNEQWKNYACQHVVTFIGLLTLWTLYLTTLPSRLAVFLLYFVILALKTTERALSLVSVSAFGRDRMTKWVADHMSVSSKHRCLDPCADPETMKGYKYVVKVSRTVLEKVFGEVAAPKANFETVSGNYEEEVITIERVWECKGALLSSSGGDRDGKFKDICLSYAFYLLLRLKFLSYSLPEEAHQKAWHLIRDGILQKENGYERAFQIAEVELTFFHDFFYTNYPIIFQARLWQLKVVELLCLITGTMVTVVFLMPKTIKPQDVVVQLVTSSGWRVDVLVTVVVLMVFICVELVQLFLMAISDWAKVEWLCNYVQKQSWQGSKRIEKLIGLICGVHLKPWERKLRQYSFLESYNQVPSRFFYHFCKINFVDVHGRGQKQSAPVRLSADVKKAVFDSLMKSDRKLANGQTSLMLNNMSDELSWACRLETQTEVIMVWHIATSFLEYKRPLNHDPNFNIATTLSKYLAYLVAFAPRLLPDHLYDTENIFNQVILESREELKMCKTYGERIYRLKDIGEIPEDTETPENMVIHRGARLGVQLLKENQRRIWKILAEFWAELILYVAPSDKAKAHVEHLAKGGEFVTHLWALVSHAGIEREPSNKWQTLRRSQSWPQRCLCGIAREAHSRQLPSPPSLVPHLCPLTLFAQSSHACGNHGHGQLELCACCGQELGD</sequence>
<gene>
    <name evidence="3" type="ORF">ACJRO7_018142</name>
</gene>
<dbReference type="AlphaFoldDB" id="A0ABD3KSL6"/>
<feature type="transmembrane region" description="Helical" evidence="1">
    <location>
        <begin position="154"/>
        <end position="178"/>
    </location>
</feature>
<dbReference type="PANTHER" id="PTHR31325">
    <property type="entry name" value="OS01G0798800 PROTEIN-RELATED"/>
    <property type="match status" value="1"/>
</dbReference>
<proteinExistence type="predicted"/>
<comment type="caution">
    <text evidence="3">The sequence shown here is derived from an EMBL/GenBank/DDBJ whole genome shotgun (WGS) entry which is preliminary data.</text>
</comment>
<dbReference type="Proteomes" id="UP001634007">
    <property type="component" value="Unassembled WGS sequence"/>
</dbReference>
<reference evidence="3 4" key="1">
    <citation type="submission" date="2024-11" db="EMBL/GenBank/DDBJ databases">
        <title>Chromosome-level genome assembly of Eucalyptus globulus Labill. provides insights into its genome evolution.</title>
        <authorList>
            <person name="Li X."/>
        </authorList>
    </citation>
    <scope>NUCLEOTIDE SEQUENCE [LARGE SCALE GENOMIC DNA]</scope>
    <source>
        <strain evidence="3">CL2024</strain>
        <tissue evidence="3">Fresh tender leaves</tissue>
    </source>
</reference>
<accession>A0ABD3KSL6</accession>
<feature type="transmembrane region" description="Helical" evidence="1">
    <location>
        <begin position="65"/>
        <end position="85"/>
    </location>
</feature>
<keyword evidence="1" id="KW-0472">Membrane</keyword>
<dbReference type="Pfam" id="PF13968">
    <property type="entry name" value="DUF4220"/>
    <property type="match status" value="1"/>
</dbReference>
<feature type="transmembrane region" description="Helical" evidence="1">
    <location>
        <begin position="97"/>
        <end position="116"/>
    </location>
</feature>
<dbReference type="EMBL" id="JBJKBG010000004">
    <property type="protein sequence ID" value="KAL3742775.1"/>
    <property type="molecule type" value="Genomic_DNA"/>
</dbReference>
<dbReference type="InterPro" id="IPR007658">
    <property type="entry name" value="DUF594"/>
</dbReference>